<dbReference type="Pfam" id="PF00535">
    <property type="entry name" value="Glycos_transf_2"/>
    <property type="match status" value="1"/>
</dbReference>
<keyword evidence="1" id="KW-0472">Membrane</keyword>
<protein>
    <submittedName>
        <fullName evidence="3">Glycosyl transferase family 2</fullName>
    </submittedName>
</protein>
<feature type="domain" description="Glycosyltransferase 2-like" evidence="2">
    <location>
        <begin position="42"/>
        <end position="164"/>
    </location>
</feature>
<dbReference type="Proteomes" id="UP000245507">
    <property type="component" value="Unassembled WGS sequence"/>
</dbReference>
<proteinExistence type="predicted"/>
<keyword evidence="1" id="KW-1133">Transmembrane helix</keyword>
<dbReference type="AlphaFoldDB" id="A0A316TFG1"/>
<keyword evidence="3" id="KW-0808">Transferase</keyword>
<organism evidence="3 4">
    <name type="scientific">Nocardioides silvaticus</name>
    <dbReference type="NCBI Taxonomy" id="2201891"/>
    <lineage>
        <taxon>Bacteria</taxon>
        <taxon>Bacillati</taxon>
        <taxon>Actinomycetota</taxon>
        <taxon>Actinomycetes</taxon>
        <taxon>Propionibacteriales</taxon>
        <taxon>Nocardioidaceae</taxon>
        <taxon>Nocardioides</taxon>
    </lineage>
</organism>
<sequence length="385" mass="40312">MTTSVLAVVLLLAAAGGQWLVRGLRRVPDAAQRSSGSASSVSVVVPARDEERTLPGLLGSLRDLTVPVAEVIVVDDGSRDRTAAVARAAGARVLPAAAPPPGWTGKAWACHRGAEEAVGDLLLFLDADTVLSTPDALAGLLDLRDRDGGLVSVQPYHRTQRPHEQLSAYFNVVAVMASGAFGRRVPSRPMAFGPCLLTTREDYRRAGGHAAVRGEILDDVALARAYARAGLPVRCTLGGRAISMRSYPDGIRQLAAGWTKNIASGASAASPVAALLTVGWVAAHHAVAVGAALSVVEVASGSDGPAAGHPLLWAAGWALLAVQLRAILGRIGGFRRWAWAVFPVPLLAFDAIFARSAVLTVVRRSVRWRGRDVDLRRAGRSGEVA</sequence>
<evidence type="ECO:0000313" key="4">
    <source>
        <dbReference type="Proteomes" id="UP000245507"/>
    </source>
</evidence>
<dbReference type="PANTHER" id="PTHR43646:SF3">
    <property type="entry name" value="SLR1566 PROTEIN"/>
    <property type="match status" value="1"/>
</dbReference>
<reference evidence="3 4" key="1">
    <citation type="submission" date="2018-05" db="EMBL/GenBank/DDBJ databases">
        <title>Nocardioides silvaticus genome.</title>
        <authorList>
            <person name="Li C."/>
            <person name="Wang G."/>
        </authorList>
    </citation>
    <scope>NUCLEOTIDE SEQUENCE [LARGE SCALE GENOMIC DNA]</scope>
    <source>
        <strain evidence="3 4">CCTCC AB 2018079</strain>
    </source>
</reference>
<dbReference type="OrthoDB" id="9806525at2"/>
<accession>A0A316TFG1</accession>
<feature type="transmembrane region" description="Helical" evidence="1">
    <location>
        <begin position="337"/>
        <end position="362"/>
    </location>
</feature>
<comment type="caution">
    <text evidence="3">The sequence shown here is derived from an EMBL/GenBank/DDBJ whole genome shotgun (WGS) entry which is preliminary data.</text>
</comment>
<dbReference type="GO" id="GO:0016740">
    <property type="term" value="F:transferase activity"/>
    <property type="evidence" value="ECO:0007669"/>
    <property type="project" value="UniProtKB-KW"/>
</dbReference>
<gene>
    <name evidence="3" type="ORF">DJ010_13665</name>
</gene>
<keyword evidence="1" id="KW-0812">Transmembrane</keyword>
<evidence type="ECO:0000259" key="2">
    <source>
        <dbReference type="Pfam" id="PF00535"/>
    </source>
</evidence>
<dbReference type="RefSeq" id="WP_109694667.1">
    <property type="nucleotide sequence ID" value="NZ_QGDD01000006.1"/>
</dbReference>
<evidence type="ECO:0000256" key="1">
    <source>
        <dbReference type="SAM" id="Phobius"/>
    </source>
</evidence>
<dbReference type="InterPro" id="IPR001173">
    <property type="entry name" value="Glyco_trans_2-like"/>
</dbReference>
<dbReference type="EMBL" id="QGDD01000006">
    <property type="protein sequence ID" value="PWN02171.1"/>
    <property type="molecule type" value="Genomic_DNA"/>
</dbReference>
<dbReference type="Gene3D" id="3.90.550.10">
    <property type="entry name" value="Spore Coat Polysaccharide Biosynthesis Protein SpsA, Chain A"/>
    <property type="match status" value="1"/>
</dbReference>
<dbReference type="PANTHER" id="PTHR43646">
    <property type="entry name" value="GLYCOSYLTRANSFERASE"/>
    <property type="match status" value="1"/>
</dbReference>
<dbReference type="SUPFAM" id="SSF53448">
    <property type="entry name" value="Nucleotide-diphospho-sugar transferases"/>
    <property type="match status" value="1"/>
</dbReference>
<name>A0A316TFG1_9ACTN</name>
<dbReference type="InterPro" id="IPR029044">
    <property type="entry name" value="Nucleotide-diphossugar_trans"/>
</dbReference>
<keyword evidence="4" id="KW-1185">Reference proteome</keyword>
<evidence type="ECO:0000313" key="3">
    <source>
        <dbReference type="EMBL" id="PWN02171.1"/>
    </source>
</evidence>